<keyword evidence="11" id="KW-0675">Receptor</keyword>
<keyword evidence="4 20" id="KW-0812">Transmembrane</keyword>
<keyword evidence="24" id="KW-1185">Reference proteome</keyword>
<feature type="chain" id="PRO_5041013813" description="Gamma-aminobutyric acid receptor subunit beta" evidence="20">
    <location>
        <begin position="21"/>
        <end position="496"/>
    </location>
</feature>
<dbReference type="Pfam" id="PF02931">
    <property type="entry name" value="Neur_chan_LBD"/>
    <property type="match status" value="1"/>
</dbReference>
<evidence type="ECO:0000256" key="2">
    <source>
        <dbReference type="ARBA" id="ARBA00022448"/>
    </source>
</evidence>
<feature type="signal peptide" evidence="20">
    <location>
        <begin position="1"/>
        <end position="20"/>
    </location>
</feature>
<reference evidence="23" key="1">
    <citation type="submission" date="2023-01" db="EMBL/GenBank/DDBJ databases">
        <title>Genome assembly of the deep-sea coral Lophelia pertusa.</title>
        <authorList>
            <person name="Herrera S."/>
            <person name="Cordes E."/>
        </authorList>
    </citation>
    <scope>NUCLEOTIDE SEQUENCE</scope>
    <source>
        <strain evidence="23">USNM1676648</strain>
        <tissue evidence="23">Polyp</tissue>
    </source>
</reference>
<dbReference type="SUPFAM" id="SSF63712">
    <property type="entry name" value="Nicotinic receptor ligand binding domain-like"/>
    <property type="match status" value="1"/>
</dbReference>
<dbReference type="InterPro" id="IPR018000">
    <property type="entry name" value="Neurotransmitter_ion_chnl_CS"/>
</dbReference>
<evidence type="ECO:0000256" key="5">
    <source>
        <dbReference type="ARBA" id="ARBA00022729"/>
    </source>
</evidence>
<evidence type="ECO:0000256" key="13">
    <source>
        <dbReference type="ARBA" id="ARBA00023180"/>
    </source>
</evidence>
<evidence type="ECO:0000256" key="1">
    <source>
        <dbReference type="ARBA" id="ARBA00010180"/>
    </source>
</evidence>
<evidence type="ECO:0000259" key="22">
    <source>
        <dbReference type="Pfam" id="PF02932"/>
    </source>
</evidence>
<name>A0A9W9Z581_9CNID</name>
<feature type="transmembrane region" description="Helical" evidence="20">
    <location>
        <begin position="323"/>
        <end position="342"/>
    </location>
</feature>
<keyword evidence="16" id="KW-1071">Ligand-gated ion channel</keyword>
<evidence type="ECO:0000256" key="10">
    <source>
        <dbReference type="ARBA" id="ARBA00023157"/>
    </source>
</evidence>
<feature type="domain" description="Neurotransmitter-gated ion-channel ligand-binding" evidence="21">
    <location>
        <begin position="52"/>
        <end position="257"/>
    </location>
</feature>
<dbReference type="NCBIfam" id="TIGR00860">
    <property type="entry name" value="LIC"/>
    <property type="match status" value="1"/>
</dbReference>
<dbReference type="GO" id="GO:0005230">
    <property type="term" value="F:extracellular ligand-gated monoatomic ion channel activity"/>
    <property type="evidence" value="ECO:0007669"/>
    <property type="project" value="InterPro"/>
</dbReference>
<dbReference type="FunFam" id="1.20.58.390:FF:000098">
    <property type="entry name" value="Predicted protein"/>
    <property type="match status" value="1"/>
</dbReference>
<dbReference type="PRINTS" id="PR00252">
    <property type="entry name" value="NRIONCHANNEL"/>
</dbReference>
<evidence type="ECO:0000256" key="15">
    <source>
        <dbReference type="ARBA" id="ARBA00023257"/>
    </source>
</evidence>
<dbReference type="InterPro" id="IPR036719">
    <property type="entry name" value="Neuro-gated_channel_TM_sf"/>
</dbReference>
<feature type="transmembrane region" description="Helical" evidence="20">
    <location>
        <begin position="259"/>
        <end position="281"/>
    </location>
</feature>
<feature type="domain" description="Neurotransmitter-gated ion-channel transmembrane" evidence="22">
    <location>
        <begin position="267"/>
        <end position="487"/>
    </location>
</feature>
<gene>
    <name evidence="23" type="ORF">OS493_001898</name>
</gene>
<dbReference type="FunFam" id="2.70.170.10:FF:000021">
    <property type="entry name" value="Gamma-aminobutyric acid receptor isoform 3b"/>
    <property type="match status" value="1"/>
</dbReference>
<evidence type="ECO:0000256" key="7">
    <source>
        <dbReference type="ARBA" id="ARBA00023018"/>
    </source>
</evidence>
<keyword evidence="3" id="KW-1003">Cell membrane</keyword>
<dbReference type="CDD" id="cd18990">
    <property type="entry name" value="LGIC_ECD_GABAAR"/>
    <property type="match status" value="1"/>
</dbReference>
<dbReference type="Proteomes" id="UP001163046">
    <property type="component" value="Unassembled WGS sequence"/>
</dbReference>
<accession>A0A9W9Z581</accession>
<keyword evidence="7" id="KW-0770">Synapse</keyword>
<dbReference type="Pfam" id="PF02932">
    <property type="entry name" value="Neur_chan_memb"/>
    <property type="match status" value="1"/>
</dbReference>
<keyword evidence="15" id="KW-0628">Postsynaptic cell membrane</keyword>
<feature type="transmembrane region" description="Helical" evidence="20">
    <location>
        <begin position="288"/>
        <end position="308"/>
    </location>
</feature>
<dbReference type="InterPro" id="IPR006028">
    <property type="entry name" value="GABAA/Glycine_rcpt"/>
</dbReference>
<keyword evidence="9 20" id="KW-0472">Membrane</keyword>
<evidence type="ECO:0000256" key="6">
    <source>
        <dbReference type="ARBA" id="ARBA00022989"/>
    </source>
</evidence>
<dbReference type="InterPro" id="IPR006029">
    <property type="entry name" value="Neurotrans-gated_channel_TM"/>
</dbReference>
<sequence length="496" mass="57033">MGSLYFLVTLLLIAAPSCSGFSITGERHERSLEEDGEDWTRSQQEAANLSATINEILDSYDRKLRPNAGGEPVEVTVEVKVVAFGELNEASMEYSMDIFFRQWWYDPRFRHNSSTPFNMAADPRMLFWTPDTYFFNVKRIKYHFVTRENMRVMIHSTGKIYFSARITLTAQCDMDFRLYPMDTQHCPLIIESYAHTTDDVDYKWRKTKANKGKGIEIVSKEMAQFELVGIETKFKDTENSKGSFASLSVIFSFRRRMEYFVSTVFSPGVTLVVLSWCCFWISRDAVPARVSLGITIILTAIVLCGSVNQEMPPISYSKAQDYFLLVSFGFIFLSFLELVIVLNTDPDPRWLRWLKRCCKVKYEKEEKQPLNLEEAVLEKENSSSTEPDTELEADITHPHETGLALVNSHVRPCNRTLPRRVVVSNGDQGATVMLLDKLGEMRHGKIQVKTTNQDAPKKRKTCGPHWVDIISRIIFPASYVAFLVLFWRTYVQQLPL</sequence>
<evidence type="ECO:0000256" key="9">
    <source>
        <dbReference type="ARBA" id="ARBA00023136"/>
    </source>
</evidence>
<dbReference type="EMBL" id="MU826826">
    <property type="protein sequence ID" value="KAJ7375160.1"/>
    <property type="molecule type" value="Genomic_DNA"/>
</dbReference>
<organism evidence="23 24">
    <name type="scientific">Desmophyllum pertusum</name>
    <dbReference type="NCBI Taxonomy" id="174260"/>
    <lineage>
        <taxon>Eukaryota</taxon>
        <taxon>Metazoa</taxon>
        <taxon>Cnidaria</taxon>
        <taxon>Anthozoa</taxon>
        <taxon>Hexacorallia</taxon>
        <taxon>Scleractinia</taxon>
        <taxon>Caryophylliina</taxon>
        <taxon>Caryophylliidae</taxon>
        <taxon>Desmophyllum</taxon>
    </lineage>
</organism>
<keyword evidence="2 20" id="KW-0813">Transport</keyword>
<evidence type="ECO:0000256" key="14">
    <source>
        <dbReference type="ARBA" id="ARBA00023214"/>
    </source>
</evidence>
<keyword evidence="5 20" id="KW-0732">Signal</keyword>
<dbReference type="AlphaFoldDB" id="A0A9W9Z581"/>
<evidence type="ECO:0000256" key="12">
    <source>
        <dbReference type="ARBA" id="ARBA00023173"/>
    </source>
</evidence>
<comment type="caution">
    <text evidence="23">The sequence shown here is derived from an EMBL/GenBank/DDBJ whole genome shotgun (WGS) entry which is preliminary data.</text>
</comment>
<dbReference type="GO" id="GO:0005254">
    <property type="term" value="F:chloride channel activity"/>
    <property type="evidence" value="ECO:0007669"/>
    <property type="project" value="UniProtKB-KW"/>
</dbReference>
<keyword evidence="10" id="KW-1015">Disulfide bond</keyword>
<dbReference type="PANTHER" id="PTHR18945">
    <property type="entry name" value="NEUROTRANSMITTER GATED ION CHANNEL"/>
    <property type="match status" value="1"/>
</dbReference>
<dbReference type="InterPro" id="IPR006201">
    <property type="entry name" value="Neur_channel"/>
</dbReference>
<evidence type="ECO:0000256" key="19">
    <source>
        <dbReference type="ARBA" id="ARBA00071250"/>
    </source>
</evidence>
<feature type="transmembrane region" description="Helical" evidence="20">
    <location>
        <begin position="466"/>
        <end position="487"/>
    </location>
</feature>
<evidence type="ECO:0000259" key="21">
    <source>
        <dbReference type="Pfam" id="PF02931"/>
    </source>
</evidence>
<protein>
    <recommendedName>
        <fullName evidence="19">Gamma-aminobutyric acid receptor subunit beta</fullName>
    </recommendedName>
</protein>
<keyword evidence="8 20" id="KW-0406">Ion transport</keyword>
<evidence type="ECO:0000256" key="4">
    <source>
        <dbReference type="ARBA" id="ARBA00022692"/>
    </source>
</evidence>
<dbReference type="GO" id="GO:0004888">
    <property type="term" value="F:transmembrane signaling receptor activity"/>
    <property type="evidence" value="ECO:0007669"/>
    <property type="project" value="InterPro"/>
</dbReference>
<dbReference type="Gene3D" id="1.20.58.390">
    <property type="entry name" value="Neurotransmitter-gated ion-channel transmembrane domain"/>
    <property type="match status" value="1"/>
</dbReference>
<keyword evidence="14" id="KW-0868">Chloride</keyword>
<evidence type="ECO:0000256" key="18">
    <source>
        <dbReference type="ARBA" id="ARBA00034104"/>
    </source>
</evidence>
<dbReference type="OrthoDB" id="8175758at2759"/>
<comment type="similarity">
    <text evidence="1">Belongs to the ligand-gated ion channel (TC 1.A.9) family. Gamma-aminobutyric acid receptor (TC 1.A.9.5) subfamily.</text>
</comment>
<keyword evidence="6 20" id="KW-1133">Transmembrane helix</keyword>
<dbReference type="SUPFAM" id="SSF90112">
    <property type="entry name" value="Neurotransmitter-gated ion-channel transmembrane pore"/>
    <property type="match status" value="1"/>
</dbReference>
<dbReference type="GO" id="GO:0034707">
    <property type="term" value="C:chloride channel complex"/>
    <property type="evidence" value="ECO:0007669"/>
    <property type="project" value="UniProtKB-KW"/>
</dbReference>
<evidence type="ECO:0000313" key="23">
    <source>
        <dbReference type="EMBL" id="KAJ7375160.1"/>
    </source>
</evidence>
<keyword evidence="17 20" id="KW-0407">Ion channel</keyword>
<dbReference type="InterPro" id="IPR006202">
    <property type="entry name" value="Neur_chan_lig-bd"/>
</dbReference>
<keyword evidence="13" id="KW-0325">Glycoprotein</keyword>
<comment type="subcellular location">
    <subcellularLocation>
        <location evidence="18">Postsynaptic cell membrane</location>
        <topology evidence="18">Multi-pass membrane protein</topology>
    </subcellularLocation>
</comment>
<evidence type="ECO:0000256" key="3">
    <source>
        <dbReference type="ARBA" id="ARBA00022475"/>
    </source>
</evidence>
<evidence type="ECO:0000256" key="16">
    <source>
        <dbReference type="ARBA" id="ARBA00023286"/>
    </source>
</evidence>
<evidence type="ECO:0000256" key="20">
    <source>
        <dbReference type="RuleBase" id="RU000687"/>
    </source>
</evidence>
<dbReference type="PRINTS" id="PR00253">
    <property type="entry name" value="GABAARECEPTR"/>
</dbReference>
<dbReference type="InterPro" id="IPR038050">
    <property type="entry name" value="Neuro_actylchol_rec"/>
</dbReference>
<dbReference type="InterPro" id="IPR036734">
    <property type="entry name" value="Neur_chan_lig-bd_sf"/>
</dbReference>
<dbReference type="Gene3D" id="2.70.170.10">
    <property type="entry name" value="Neurotransmitter-gated ion-channel ligand-binding domain"/>
    <property type="match status" value="1"/>
</dbReference>
<evidence type="ECO:0000256" key="11">
    <source>
        <dbReference type="ARBA" id="ARBA00023170"/>
    </source>
</evidence>
<dbReference type="GO" id="GO:0045211">
    <property type="term" value="C:postsynaptic membrane"/>
    <property type="evidence" value="ECO:0007669"/>
    <property type="project" value="UniProtKB-SubCell"/>
</dbReference>
<evidence type="ECO:0000313" key="24">
    <source>
        <dbReference type="Proteomes" id="UP001163046"/>
    </source>
</evidence>
<keyword evidence="12" id="KW-0869">Chloride channel</keyword>
<evidence type="ECO:0000256" key="17">
    <source>
        <dbReference type="ARBA" id="ARBA00023303"/>
    </source>
</evidence>
<dbReference type="PROSITE" id="PS00236">
    <property type="entry name" value="NEUROTR_ION_CHANNEL"/>
    <property type="match status" value="1"/>
</dbReference>
<evidence type="ECO:0000256" key="8">
    <source>
        <dbReference type="ARBA" id="ARBA00023065"/>
    </source>
</evidence>
<proteinExistence type="inferred from homology"/>
<dbReference type="CDD" id="cd19049">
    <property type="entry name" value="LGIC_TM_anion"/>
    <property type="match status" value="1"/>
</dbReference>